<dbReference type="Proteomes" id="UP000814140">
    <property type="component" value="Unassembled WGS sequence"/>
</dbReference>
<evidence type="ECO:0000313" key="1">
    <source>
        <dbReference type="EMBL" id="KAI0064102.1"/>
    </source>
</evidence>
<sequence length="631" mass="68681">MASQLSPGALVGEGILFQGEPLRVVELSKFHRPTNHWLDLHNQPEPKVLEIVRVVGIGPYVTSYVAVLVLPPAYAQSASSSIAVEDRYGRLYNVQVFTKAPRGDNFASIMRQMAVMQSVPFHANVVNLSFILETSSTLIGVTDHTPGSMSLLRFLKEGRDLHEESTVVSVDDPFPCISDKPLSLSAFQFSLSRMQLISRMFVQMCDAITVFHEASVFHCDLTPGSVNVCEGRIITNGVPLVASGAVMISGSGLAIPSSDSGVPGTDVRYLSYERRNNLDVIPGRHNFAHVGDIWSLGVILINMLYHRAPWNDTADGQCPHFTEFRRAPMAYFLQNFPHMTSALATFLVQRIFCIIDNSTGDSTQRICARDLRDWAKDLPALIGEGYSTSPVLQHLPPPPGGMPTQTPMGSTSFPAHHLPVLHVDSISLELEDRDTIRPITGDVVDESHTQSPLTNSKPAEDLVAIPSPSYSSTLEAGIRSTSISSPNDAGTFARDTVVTESVDQPAVVILPAANTSRGNSMGRPRGRIHAPIDPVDIEARRAQARAVLQKRREAASRPFDGQGHNLNGMDSVPDPELEHLPVRPSAARDGSPNSQRTASSVQSIAKSILSQASVKSTKHFRQAPTAWVPFF</sequence>
<dbReference type="EMBL" id="MU277200">
    <property type="protein sequence ID" value="KAI0064102.1"/>
    <property type="molecule type" value="Genomic_DNA"/>
</dbReference>
<protein>
    <submittedName>
        <fullName evidence="1">Uncharacterized protein</fullName>
    </submittedName>
</protein>
<comment type="caution">
    <text evidence="1">The sequence shown here is derived from an EMBL/GenBank/DDBJ whole genome shotgun (WGS) entry which is preliminary data.</text>
</comment>
<accession>A0ACB8T6J8</accession>
<organism evidence="1 2">
    <name type="scientific">Artomyces pyxidatus</name>
    <dbReference type="NCBI Taxonomy" id="48021"/>
    <lineage>
        <taxon>Eukaryota</taxon>
        <taxon>Fungi</taxon>
        <taxon>Dikarya</taxon>
        <taxon>Basidiomycota</taxon>
        <taxon>Agaricomycotina</taxon>
        <taxon>Agaricomycetes</taxon>
        <taxon>Russulales</taxon>
        <taxon>Auriscalpiaceae</taxon>
        <taxon>Artomyces</taxon>
    </lineage>
</organism>
<name>A0ACB8T6J8_9AGAM</name>
<reference evidence="1" key="2">
    <citation type="journal article" date="2022" name="New Phytol.">
        <title>Evolutionary transition to the ectomycorrhizal habit in the genomes of a hyperdiverse lineage of mushroom-forming fungi.</title>
        <authorList>
            <person name="Looney B."/>
            <person name="Miyauchi S."/>
            <person name="Morin E."/>
            <person name="Drula E."/>
            <person name="Courty P.E."/>
            <person name="Kohler A."/>
            <person name="Kuo A."/>
            <person name="LaButti K."/>
            <person name="Pangilinan J."/>
            <person name="Lipzen A."/>
            <person name="Riley R."/>
            <person name="Andreopoulos W."/>
            <person name="He G."/>
            <person name="Johnson J."/>
            <person name="Nolan M."/>
            <person name="Tritt A."/>
            <person name="Barry K.W."/>
            <person name="Grigoriev I.V."/>
            <person name="Nagy L.G."/>
            <person name="Hibbett D."/>
            <person name="Henrissat B."/>
            <person name="Matheny P.B."/>
            <person name="Labbe J."/>
            <person name="Martin F.M."/>
        </authorList>
    </citation>
    <scope>NUCLEOTIDE SEQUENCE</scope>
    <source>
        <strain evidence="1">HHB10654</strain>
    </source>
</reference>
<gene>
    <name evidence="1" type="ORF">BV25DRAFT_340576</name>
</gene>
<evidence type="ECO:0000313" key="2">
    <source>
        <dbReference type="Proteomes" id="UP000814140"/>
    </source>
</evidence>
<keyword evidence="2" id="KW-1185">Reference proteome</keyword>
<proteinExistence type="predicted"/>
<reference evidence="1" key="1">
    <citation type="submission" date="2021-03" db="EMBL/GenBank/DDBJ databases">
        <authorList>
            <consortium name="DOE Joint Genome Institute"/>
            <person name="Ahrendt S."/>
            <person name="Looney B.P."/>
            <person name="Miyauchi S."/>
            <person name="Morin E."/>
            <person name="Drula E."/>
            <person name="Courty P.E."/>
            <person name="Chicoki N."/>
            <person name="Fauchery L."/>
            <person name="Kohler A."/>
            <person name="Kuo A."/>
            <person name="Labutti K."/>
            <person name="Pangilinan J."/>
            <person name="Lipzen A."/>
            <person name="Riley R."/>
            <person name="Andreopoulos W."/>
            <person name="He G."/>
            <person name="Johnson J."/>
            <person name="Barry K.W."/>
            <person name="Grigoriev I.V."/>
            <person name="Nagy L."/>
            <person name="Hibbett D."/>
            <person name="Henrissat B."/>
            <person name="Matheny P.B."/>
            <person name="Labbe J."/>
            <person name="Martin F."/>
        </authorList>
    </citation>
    <scope>NUCLEOTIDE SEQUENCE</scope>
    <source>
        <strain evidence="1">HHB10654</strain>
    </source>
</reference>